<evidence type="ECO:0000313" key="3">
    <source>
        <dbReference type="EMBL" id="SLM38493.1"/>
    </source>
</evidence>
<evidence type="ECO:0000313" key="4">
    <source>
        <dbReference type="Proteomes" id="UP000192927"/>
    </source>
</evidence>
<evidence type="ECO:0000256" key="1">
    <source>
        <dbReference type="SAM" id="MobiDB-lite"/>
    </source>
</evidence>
<dbReference type="Proteomes" id="UP000192927">
    <property type="component" value="Unassembled WGS sequence"/>
</dbReference>
<feature type="domain" description="DNA ligase D 3'-phosphoesterase" evidence="2">
    <location>
        <begin position="118"/>
        <end position="254"/>
    </location>
</feature>
<name>A0A1W5D5U5_9LECA</name>
<dbReference type="PANTHER" id="PTHR39465">
    <property type="entry name" value="DNA LIGASE D, 3'-PHOSPHOESTERASE DOMAIN"/>
    <property type="match status" value="1"/>
</dbReference>
<feature type="compositionally biased region" description="Basic and acidic residues" evidence="1">
    <location>
        <begin position="278"/>
        <end position="290"/>
    </location>
</feature>
<sequence length="434" mass="48638">MFPGPLSADELSVMRQPPTSLSIPISPPLVPLSKLPRAPSYPGGQTKNDAEAAKLQRAPSLADIEVGEAKIKDHLKFISEHLARVTRSSAPGPCLSNAEFVDIYQRNQHNHGHHFVVHQHDHPVAGVHYDLRLQISKSSSISFAIMYGLPGNPNSTRLSRNATETRVHNIWSHLIESASLLTGSLLIWDTGEYSVLPHRPPSKETDDELSSESEEDNKQNRTSLSGSAKLHQAFQDRKIRLRLHGTRLPPNYTITLRLHDINNRHEQPKKPSRKRRRKDPESKSRGRKETPPSSDLEEEPLSLANDIATPSAATPPVSEAFERELQEIEDEEVRQTNAYPGASNTINSIHQRQWYITLDRSSSGFVRKRDKESGGKIWVRRKREGGALVGFETFFVRGRDVERSVVTGRTADEVMADEGVEGFVGRKGWRAVLE</sequence>
<dbReference type="InterPro" id="IPR014144">
    <property type="entry name" value="LigD_PE_domain"/>
</dbReference>
<feature type="region of interest" description="Disordered" evidence="1">
    <location>
        <begin position="196"/>
        <end position="231"/>
    </location>
</feature>
<evidence type="ECO:0000259" key="2">
    <source>
        <dbReference type="Pfam" id="PF13298"/>
    </source>
</evidence>
<organism evidence="3 4">
    <name type="scientific">Lasallia pustulata</name>
    <dbReference type="NCBI Taxonomy" id="136370"/>
    <lineage>
        <taxon>Eukaryota</taxon>
        <taxon>Fungi</taxon>
        <taxon>Dikarya</taxon>
        <taxon>Ascomycota</taxon>
        <taxon>Pezizomycotina</taxon>
        <taxon>Lecanoromycetes</taxon>
        <taxon>OSLEUM clade</taxon>
        <taxon>Umbilicariomycetidae</taxon>
        <taxon>Umbilicariales</taxon>
        <taxon>Umbilicariaceae</taxon>
        <taxon>Lasallia</taxon>
    </lineage>
</organism>
<dbReference type="PANTHER" id="PTHR39465:SF1">
    <property type="entry name" value="DNA LIGASE D 3'-PHOSPHOESTERASE DOMAIN-CONTAINING PROTEIN"/>
    <property type="match status" value="1"/>
</dbReference>
<dbReference type="Pfam" id="PF13298">
    <property type="entry name" value="LigD_N"/>
    <property type="match status" value="1"/>
</dbReference>
<reference evidence="4" key="1">
    <citation type="submission" date="2017-03" db="EMBL/GenBank/DDBJ databases">
        <authorList>
            <person name="Sharma R."/>
            <person name="Thines M."/>
        </authorList>
    </citation>
    <scope>NUCLEOTIDE SEQUENCE [LARGE SCALE GENOMIC DNA]</scope>
</reference>
<feature type="compositionally biased region" description="Acidic residues" evidence="1">
    <location>
        <begin position="205"/>
        <end position="215"/>
    </location>
</feature>
<dbReference type="EMBL" id="FWEW01002512">
    <property type="protein sequence ID" value="SLM38493.1"/>
    <property type="molecule type" value="Genomic_DNA"/>
</dbReference>
<dbReference type="AlphaFoldDB" id="A0A1W5D5U5"/>
<protein>
    <submittedName>
        <fullName evidence="3">DNA ligase D, 3'-phosphoesterase domain</fullName>
    </submittedName>
</protein>
<keyword evidence="3" id="KW-0436">Ligase</keyword>
<feature type="compositionally biased region" description="Basic and acidic residues" evidence="1">
    <location>
        <begin position="257"/>
        <end position="269"/>
    </location>
</feature>
<dbReference type="GO" id="GO:0016874">
    <property type="term" value="F:ligase activity"/>
    <property type="evidence" value="ECO:0007669"/>
    <property type="project" value="UniProtKB-KW"/>
</dbReference>
<accession>A0A1W5D5U5</accession>
<proteinExistence type="predicted"/>
<keyword evidence="4" id="KW-1185">Reference proteome</keyword>
<feature type="region of interest" description="Disordered" evidence="1">
    <location>
        <begin position="254"/>
        <end position="299"/>
    </location>
</feature>